<evidence type="ECO:0000313" key="1">
    <source>
        <dbReference type="EMBL" id="MDM1048062.1"/>
    </source>
</evidence>
<protein>
    <submittedName>
        <fullName evidence="1">Uncharacterized protein</fullName>
    </submittedName>
</protein>
<sequence>MHSPWGLIDQICEKKGWTLDYVLESISWTNIQMMAADKIQLVKSSEIVHKVSKENIKQHRERYNG</sequence>
<accession>A0ABT7NLI6</accession>
<dbReference type="Proteomes" id="UP001170954">
    <property type="component" value="Unassembled WGS sequence"/>
</dbReference>
<evidence type="ECO:0000313" key="2">
    <source>
        <dbReference type="Proteomes" id="UP001170954"/>
    </source>
</evidence>
<gene>
    <name evidence="1" type="ORF">HX018_07415</name>
</gene>
<dbReference type="EMBL" id="JACAGK010000016">
    <property type="protein sequence ID" value="MDM1048062.1"/>
    <property type="molecule type" value="Genomic_DNA"/>
</dbReference>
<reference evidence="1" key="1">
    <citation type="submission" date="2020-06" db="EMBL/GenBank/DDBJ databases">
        <authorList>
            <person name="Dong N."/>
        </authorList>
    </citation>
    <scope>NUCLEOTIDE SEQUENCE</scope>
    <source>
        <strain evidence="1">R1692</strain>
    </source>
</reference>
<name>A0ABT7NLI6_9SPHI</name>
<reference evidence="1" key="2">
    <citation type="journal article" date="2022" name="Sci. Total Environ.">
        <title>Prevalence, transmission, and molecular epidemiology of tet(X)-positive bacteria among humans, animals, and environmental niches in China: An epidemiological, and genomic-based study.</title>
        <authorList>
            <person name="Dong N."/>
            <person name="Zeng Y."/>
            <person name="Cai C."/>
            <person name="Sun C."/>
            <person name="Lu J."/>
            <person name="Liu C."/>
            <person name="Zhou H."/>
            <person name="Sun Q."/>
            <person name="Shu L."/>
            <person name="Wang H."/>
            <person name="Wang Y."/>
            <person name="Wang S."/>
            <person name="Wu C."/>
            <person name="Chan E.W."/>
            <person name="Chen G."/>
            <person name="Shen Z."/>
            <person name="Chen S."/>
            <person name="Zhang R."/>
        </authorList>
    </citation>
    <scope>NUCLEOTIDE SEQUENCE</scope>
    <source>
        <strain evidence="1">R1692</strain>
    </source>
</reference>
<keyword evidence="2" id="KW-1185">Reference proteome</keyword>
<organism evidence="1 2">
    <name type="scientific">Sphingobacterium hotanense</name>
    <dbReference type="NCBI Taxonomy" id="649196"/>
    <lineage>
        <taxon>Bacteria</taxon>
        <taxon>Pseudomonadati</taxon>
        <taxon>Bacteroidota</taxon>
        <taxon>Sphingobacteriia</taxon>
        <taxon>Sphingobacteriales</taxon>
        <taxon>Sphingobacteriaceae</taxon>
        <taxon>Sphingobacterium</taxon>
    </lineage>
</organism>
<proteinExistence type="predicted"/>
<comment type="caution">
    <text evidence="1">The sequence shown here is derived from an EMBL/GenBank/DDBJ whole genome shotgun (WGS) entry which is preliminary data.</text>
</comment>
<dbReference type="RefSeq" id="WP_286651022.1">
    <property type="nucleotide sequence ID" value="NZ_JACAGK010000016.1"/>
</dbReference>